<dbReference type="SUPFAM" id="SSF53474">
    <property type="entry name" value="alpha/beta-Hydrolases"/>
    <property type="match status" value="1"/>
</dbReference>
<dbReference type="Gene3D" id="3.40.50.1820">
    <property type="entry name" value="alpha/beta hydrolase"/>
    <property type="match status" value="1"/>
</dbReference>
<sequence>MTTHLLYLHGFRSSPQSAKSRRMQRHVEGLRQHVVWASPQLPPSPREAADVMLQATRNWTGLPAQSLAVIGSSLGGFYASWIAQQLGCKSVMINPSTTPWVTLEKHLGEQTAWHNPQEHFFFRPEYLNELKALDVTSQPPAAPQLLIAAKGDEVLDWRDMVARYPAAEVLLQEGGDHALSNFDDYLPEIDRFLGW</sequence>
<comment type="caution">
    <text evidence="1">The sequence shown here is derived from an EMBL/GenBank/DDBJ whole genome shotgun (WGS) entry which is preliminary data.</text>
</comment>
<dbReference type="Pfam" id="PF05728">
    <property type="entry name" value="UPF0227"/>
    <property type="match status" value="1"/>
</dbReference>
<dbReference type="EMBL" id="JACHKZ010000005">
    <property type="protein sequence ID" value="MBB6577132.1"/>
    <property type="molecule type" value="Genomic_DNA"/>
</dbReference>
<name>A0ABR6RD98_9BURK</name>
<dbReference type="InterPro" id="IPR008886">
    <property type="entry name" value="UPF0227/Esterase_YqiA"/>
</dbReference>
<evidence type="ECO:0000313" key="1">
    <source>
        <dbReference type="EMBL" id="MBB6577132.1"/>
    </source>
</evidence>
<dbReference type="PANTHER" id="PTHR35602:SF3">
    <property type="entry name" value="ESTERASE YQIA"/>
    <property type="match status" value="1"/>
</dbReference>
<organism evidence="1 2">
    <name type="scientific">Comamonas odontotermitis</name>
    <dbReference type="NCBI Taxonomy" id="379895"/>
    <lineage>
        <taxon>Bacteria</taxon>
        <taxon>Pseudomonadati</taxon>
        <taxon>Pseudomonadota</taxon>
        <taxon>Betaproteobacteria</taxon>
        <taxon>Burkholderiales</taxon>
        <taxon>Comamonadaceae</taxon>
        <taxon>Comamonas</taxon>
    </lineage>
</organism>
<dbReference type="PANTHER" id="PTHR35602">
    <property type="entry name" value="ESTERASE YQIA-RELATED"/>
    <property type="match status" value="1"/>
</dbReference>
<reference evidence="1 2" key="1">
    <citation type="submission" date="2020-08" db="EMBL/GenBank/DDBJ databases">
        <title>Functional genomics of gut bacteria from endangered species of beetles.</title>
        <authorList>
            <person name="Carlos-Shanley C."/>
        </authorList>
    </citation>
    <scope>NUCLEOTIDE SEQUENCE [LARGE SCALE GENOMIC DNA]</scope>
    <source>
        <strain evidence="1 2">S00124</strain>
    </source>
</reference>
<keyword evidence="2" id="KW-1185">Reference proteome</keyword>
<gene>
    <name evidence="1" type="ORF">HNP33_001183</name>
</gene>
<dbReference type="RefSeq" id="WP_184706289.1">
    <property type="nucleotide sequence ID" value="NZ_JACHKZ010000005.1"/>
</dbReference>
<proteinExistence type="predicted"/>
<dbReference type="Proteomes" id="UP000562492">
    <property type="component" value="Unassembled WGS sequence"/>
</dbReference>
<protein>
    <submittedName>
        <fullName evidence="1">Esterase YcpF (UPF0227 family)</fullName>
    </submittedName>
</protein>
<evidence type="ECO:0000313" key="2">
    <source>
        <dbReference type="Proteomes" id="UP000562492"/>
    </source>
</evidence>
<accession>A0ABR6RD98</accession>
<dbReference type="InterPro" id="IPR029058">
    <property type="entry name" value="AB_hydrolase_fold"/>
</dbReference>